<dbReference type="InterPro" id="IPR036874">
    <property type="entry name" value="Carbonic_anhydrase_sf"/>
</dbReference>
<dbReference type="GO" id="GO:0004089">
    <property type="term" value="F:carbonate dehydratase activity"/>
    <property type="evidence" value="ECO:0007669"/>
    <property type="project" value="UniProtKB-UniRule"/>
</dbReference>
<dbReference type="SMART" id="SM00947">
    <property type="entry name" value="Pro_CA"/>
    <property type="match status" value="1"/>
</dbReference>
<dbReference type="PANTHER" id="PTHR11002">
    <property type="entry name" value="CARBONIC ANHYDRASE"/>
    <property type="match status" value="1"/>
</dbReference>
<evidence type="ECO:0000256" key="5">
    <source>
        <dbReference type="ARBA" id="ARBA00024993"/>
    </source>
</evidence>
<feature type="binding site" evidence="7">
    <location>
        <position position="58"/>
    </location>
    <ligand>
        <name>Zn(2+)</name>
        <dbReference type="ChEBI" id="CHEBI:29105"/>
    </ligand>
</feature>
<evidence type="ECO:0000256" key="4">
    <source>
        <dbReference type="ARBA" id="ARBA00023239"/>
    </source>
</evidence>
<dbReference type="RefSeq" id="WP_087454537.1">
    <property type="nucleotide sequence ID" value="NZ_CP021417.2"/>
</dbReference>
<reference evidence="9 10" key="2">
    <citation type="journal article" date="2020" name="Antonie Van Leeuwenhoek">
        <title>Phylogenomic characterisation of a novel corynebacterial species pathogenic to animals.</title>
        <authorList>
            <person name="Moller J."/>
            <person name="Musella L."/>
            <person name="Melnikov V."/>
            <person name="Geissdorfer W."/>
            <person name="Burkovski A."/>
            <person name="Sangal V."/>
        </authorList>
    </citation>
    <scope>NUCLEOTIDE SEQUENCE [LARGE SCALE GENOMIC DNA]</scope>
    <source>
        <strain evidence="9 10">PO100/5</strain>
    </source>
</reference>
<dbReference type="Gene3D" id="3.40.1050.10">
    <property type="entry name" value="Carbonic anhydrase"/>
    <property type="match status" value="1"/>
</dbReference>
<evidence type="ECO:0000313" key="9">
    <source>
        <dbReference type="EMBL" id="ARU46751.1"/>
    </source>
</evidence>
<protein>
    <recommendedName>
        <fullName evidence="2 8">Carbonic anhydrase</fullName>
        <ecNumber evidence="2 8">4.2.1.1</ecNumber>
    </recommendedName>
    <alternativeName>
        <fullName evidence="8">Carbonate dehydratase</fullName>
    </alternativeName>
</protein>
<reference evidence="9 10" key="4">
    <citation type="journal article" date="2020" name="PLoS ONE">
        <title>Taxonomic classification of strain PO100/5 shows a broader geographic distribution and genetic markers of the recently described Corynebacterium silvaticum.</title>
        <authorList>
            <person name="Viana M.V.C."/>
            <person name="Profeta R."/>
            <person name="da Silva A.L."/>
            <person name="Hurtado R."/>
            <person name="Cerqueira J.C."/>
            <person name="Ribeiro B.F.S."/>
            <person name="Almeida M.O."/>
            <person name="Morais-Rodrigues F."/>
            <person name="Soares S.C."/>
            <person name="Oliveira M."/>
            <person name="Tavares L."/>
            <person name="Figueiredo H."/>
            <person name="Wattam A.R."/>
            <person name="Barh D."/>
            <person name="Ghosh P."/>
            <person name="Silva A."/>
            <person name="Azevedo V."/>
        </authorList>
    </citation>
    <scope>NUCLEOTIDE SEQUENCE [LARGE SCALE GENOMIC DNA]</scope>
    <source>
        <strain evidence="9 10">PO100/5</strain>
    </source>
</reference>
<evidence type="ECO:0000256" key="3">
    <source>
        <dbReference type="ARBA" id="ARBA00022833"/>
    </source>
</evidence>
<keyword evidence="4 8" id="KW-0456">Lyase</keyword>
<dbReference type="InterPro" id="IPR015892">
    <property type="entry name" value="Carbonic_anhydrase_CS"/>
</dbReference>
<dbReference type="EMBL" id="CP021417">
    <property type="protein sequence ID" value="ARU46751.1"/>
    <property type="molecule type" value="Genomic_DNA"/>
</dbReference>
<dbReference type="OrthoDB" id="9797527at2"/>
<proteinExistence type="inferred from homology"/>
<name>A0A7Y4LHA6_9CORY</name>
<comment type="function">
    <text evidence="8">Reversible hydration of carbon dioxide.</text>
</comment>
<comment type="similarity">
    <text evidence="1 8">Belongs to the beta-class carbonic anhydrase family.</text>
</comment>
<comment type="cofactor">
    <cofactor evidence="7">
        <name>Zn(2+)</name>
        <dbReference type="ChEBI" id="CHEBI:29105"/>
    </cofactor>
    <text evidence="7">Binds 1 zinc ion per subunit.</text>
</comment>
<dbReference type="GeneID" id="75008584"/>
<evidence type="ECO:0000256" key="2">
    <source>
        <dbReference type="ARBA" id="ARBA00012925"/>
    </source>
</evidence>
<dbReference type="InterPro" id="IPR001765">
    <property type="entry name" value="Carbonic_anhydrase"/>
</dbReference>
<dbReference type="SUPFAM" id="SSF53056">
    <property type="entry name" value="beta-carbonic anhydrase, cab"/>
    <property type="match status" value="1"/>
</dbReference>
<dbReference type="AlphaFoldDB" id="A0A7Y4LHA6"/>
<dbReference type="KEGG" id="csil:CBE74_10160"/>
<evidence type="ECO:0000313" key="10">
    <source>
        <dbReference type="Proteomes" id="UP000195652"/>
    </source>
</evidence>
<evidence type="ECO:0000256" key="8">
    <source>
        <dbReference type="RuleBase" id="RU003956"/>
    </source>
</evidence>
<dbReference type="EC" id="4.2.1.1" evidence="2 8"/>
<sequence>MSYGYNSHSPRDPEQAWALLLEGNARFASGNPQRPNQDVARRDELKKGQAPRTCVFTCCDSRVPAEMLFDAGFGDIFVIRTAGEVIDTGVLASLEFAVAGLGVEVVVVLGHESCGAVAATAKVIEGDGAPAGFQRTLVEQIAPSILESKNAGSSDHADFERHHATATVTRILQTSPAICKAVEEHRTALVSARYRLSDGKVETLHTIGF</sequence>
<dbReference type="PROSITE" id="PS00705">
    <property type="entry name" value="PROK_CO2_ANHYDRASE_2"/>
    <property type="match status" value="1"/>
</dbReference>
<comment type="catalytic activity">
    <reaction evidence="6 8">
        <text>hydrogencarbonate + H(+) = CO2 + H2O</text>
        <dbReference type="Rhea" id="RHEA:10748"/>
        <dbReference type="ChEBI" id="CHEBI:15377"/>
        <dbReference type="ChEBI" id="CHEBI:15378"/>
        <dbReference type="ChEBI" id="CHEBI:16526"/>
        <dbReference type="ChEBI" id="CHEBI:17544"/>
        <dbReference type="EC" id="4.2.1.1"/>
    </reaction>
</comment>
<feature type="binding site" evidence="7">
    <location>
        <position position="60"/>
    </location>
    <ligand>
        <name>Zn(2+)</name>
        <dbReference type="ChEBI" id="CHEBI:29105"/>
    </ligand>
</feature>
<dbReference type="Pfam" id="PF00484">
    <property type="entry name" value="Pro_CA"/>
    <property type="match status" value="1"/>
</dbReference>
<evidence type="ECO:0000256" key="6">
    <source>
        <dbReference type="ARBA" id="ARBA00048348"/>
    </source>
</evidence>
<evidence type="ECO:0000256" key="7">
    <source>
        <dbReference type="PIRSR" id="PIRSR601765-1"/>
    </source>
</evidence>
<dbReference type="GO" id="GO:0015976">
    <property type="term" value="P:carbon utilization"/>
    <property type="evidence" value="ECO:0007669"/>
    <property type="project" value="InterPro"/>
</dbReference>
<evidence type="ECO:0000256" key="1">
    <source>
        <dbReference type="ARBA" id="ARBA00006217"/>
    </source>
</evidence>
<gene>
    <name evidence="9" type="ORF">CBE74_10160</name>
</gene>
<keyword evidence="3 7" id="KW-0862">Zinc</keyword>
<dbReference type="GO" id="GO:0008270">
    <property type="term" value="F:zinc ion binding"/>
    <property type="evidence" value="ECO:0007669"/>
    <property type="project" value="UniProtKB-UniRule"/>
</dbReference>
<reference evidence="9 10" key="1">
    <citation type="journal article" date="2014" name="BMC Vet. Res.">
        <title>First report of Corynebacterium pseudotuberculosis from caseous lymphadenitis lesions in Black Alentejano pig (Sus scrofa domesticus).</title>
        <authorList>
            <person name="Oliveira M."/>
            <person name="Barroco C."/>
            <person name="Mottola C."/>
            <person name="Santos R."/>
            <person name="Lemsaddek A."/>
            <person name="Tavares L."/>
            <person name="Semedo-Lemsaddek T."/>
        </authorList>
    </citation>
    <scope>NUCLEOTIDE SEQUENCE [LARGE SCALE GENOMIC DNA]</scope>
    <source>
        <strain evidence="9 10">PO100/5</strain>
    </source>
</reference>
<feature type="binding site" evidence="7">
    <location>
        <position position="111"/>
    </location>
    <ligand>
        <name>Zn(2+)</name>
        <dbReference type="ChEBI" id="CHEBI:29105"/>
    </ligand>
</feature>
<organism evidence="9 10">
    <name type="scientific">Corynebacterium silvaticum</name>
    <dbReference type="NCBI Taxonomy" id="2320431"/>
    <lineage>
        <taxon>Bacteria</taxon>
        <taxon>Bacillati</taxon>
        <taxon>Actinomycetota</taxon>
        <taxon>Actinomycetes</taxon>
        <taxon>Mycobacteriales</taxon>
        <taxon>Corynebacteriaceae</taxon>
        <taxon>Corynebacterium</taxon>
    </lineage>
</organism>
<dbReference type="Proteomes" id="UP000195652">
    <property type="component" value="Chromosome"/>
</dbReference>
<feature type="binding site" evidence="7">
    <location>
        <position position="114"/>
    </location>
    <ligand>
        <name>Zn(2+)</name>
        <dbReference type="ChEBI" id="CHEBI:29105"/>
    </ligand>
</feature>
<keyword evidence="10" id="KW-1185">Reference proteome</keyword>
<dbReference type="PANTHER" id="PTHR11002:SF79">
    <property type="entry name" value="CARBONIC ANHYDRASE 2"/>
    <property type="match status" value="1"/>
</dbReference>
<keyword evidence="7" id="KW-0479">Metal-binding</keyword>
<reference evidence="9 10" key="3">
    <citation type="journal article" date="2020" name="Int. J. Syst. Evol. Microbiol.">
        <title>Corynebacterium silvaticum sp. nov., a unique group of NTTB corynebacteria in wild boar and roe deer.</title>
        <authorList>
            <person name="Dangel A."/>
            <person name="Berger A."/>
            <person name="Rau J."/>
            <person name="Eisenberg T."/>
            <person name="Kampfer P."/>
            <person name="Margos G."/>
            <person name="Contzen M."/>
            <person name="Busse H.J."/>
            <person name="Konrad R."/>
            <person name="Peters M."/>
            <person name="Sting R."/>
            <person name="Sing A."/>
        </authorList>
    </citation>
    <scope>NUCLEOTIDE SEQUENCE [LARGE SCALE GENOMIC DNA]</scope>
    <source>
        <strain evidence="9 10">PO100/5</strain>
    </source>
</reference>
<accession>A0A7Y4LHA6</accession>
<comment type="function">
    <text evidence="5">Catalyzes the reversible hydration of carbon dioxide to form bicarbonate.</text>
</comment>